<comment type="caution">
    <text evidence="9">The sequence shown here is derived from an EMBL/GenBank/DDBJ whole genome shotgun (WGS) entry which is preliminary data.</text>
</comment>
<name>A0A9X2Y234_9BACT</name>
<gene>
    <name evidence="9" type="ORF">OCK74_23670</name>
</gene>
<keyword evidence="10" id="KW-1185">Reference proteome</keyword>
<evidence type="ECO:0000256" key="5">
    <source>
        <dbReference type="ARBA" id="ARBA00022801"/>
    </source>
</evidence>
<evidence type="ECO:0000313" key="10">
    <source>
        <dbReference type="Proteomes" id="UP001155483"/>
    </source>
</evidence>
<dbReference type="PROSITE" id="PS51462">
    <property type="entry name" value="NUDIX"/>
    <property type="match status" value="1"/>
</dbReference>
<dbReference type="PANTHER" id="PTHR11839">
    <property type="entry name" value="UDP/ADP-SUGAR PYROPHOSPHATASE"/>
    <property type="match status" value="1"/>
</dbReference>
<dbReference type="GO" id="GO:0006753">
    <property type="term" value="P:nucleoside phosphate metabolic process"/>
    <property type="evidence" value="ECO:0007669"/>
    <property type="project" value="TreeGrafter"/>
</dbReference>
<evidence type="ECO:0000259" key="8">
    <source>
        <dbReference type="PROSITE" id="PS51462"/>
    </source>
</evidence>
<dbReference type="Proteomes" id="UP001155483">
    <property type="component" value="Unassembled WGS sequence"/>
</dbReference>
<dbReference type="EMBL" id="JAOTIF010000029">
    <property type="protein sequence ID" value="MCU7552138.1"/>
    <property type="molecule type" value="Genomic_DNA"/>
</dbReference>
<dbReference type="GO" id="GO:0019693">
    <property type="term" value="P:ribose phosphate metabolic process"/>
    <property type="evidence" value="ECO:0007669"/>
    <property type="project" value="TreeGrafter"/>
</dbReference>
<dbReference type="GO" id="GO:0016787">
    <property type="term" value="F:hydrolase activity"/>
    <property type="evidence" value="ECO:0007669"/>
    <property type="project" value="UniProtKB-KW"/>
</dbReference>
<dbReference type="AlphaFoldDB" id="A0A9X2Y234"/>
<evidence type="ECO:0000313" key="9">
    <source>
        <dbReference type="EMBL" id="MCU7552138.1"/>
    </source>
</evidence>
<dbReference type="PANTHER" id="PTHR11839:SF18">
    <property type="entry name" value="NUDIX HYDROLASE DOMAIN-CONTAINING PROTEIN"/>
    <property type="match status" value="1"/>
</dbReference>
<dbReference type="InterPro" id="IPR000086">
    <property type="entry name" value="NUDIX_hydrolase_dom"/>
</dbReference>
<evidence type="ECO:0000256" key="1">
    <source>
        <dbReference type="ARBA" id="ARBA00000847"/>
    </source>
</evidence>
<evidence type="ECO:0000256" key="4">
    <source>
        <dbReference type="ARBA" id="ARBA00016377"/>
    </source>
</evidence>
<dbReference type="CDD" id="cd03424">
    <property type="entry name" value="NUDIX_ADPRase_Nudt5_UGPPase_Nudt14"/>
    <property type="match status" value="1"/>
</dbReference>
<dbReference type="RefSeq" id="WP_279299575.1">
    <property type="nucleotide sequence ID" value="NZ_JAOTIF010000029.1"/>
</dbReference>
<organism evidence="9 10">
    <name type="scientific">Paraflavisolibacter caeni</name>
    <dbReference type="NCBI Taxonomy" id="2982496"/>
    <lineage>
        <taxon>Bacteria</taxon>
        <taxon>Pseudomonadati</taxon>
        <taxon>Bacteroidota</taxon>
        <taxon>Chitinophagia</taxon>
        <taxon>Chitinophagales</taxon>
        <taxon>Chitinophagaceae</taxon>
        <taxon>Paraflavisolibacter</taxon>
    </lineage>
</organism>
<dbReference type="Gene3D" id="3.90.79.10">
    <property type="entry name" value="Nucleoside Triphosphate Pyrophosphohydrolase"/>
    <property type="match status" value="1"/>
</dbReference>
<dbReference type="SUPFAM" id="SSF55811">
    <property type="entry name" value="Nudix"/>
    <property type="match status" value="1"/>
</dbReference>
<sequence>MEWKVLSSEYINREPWLTTRKDVCELPNGKIMSAYYVQEFPTWVTAFALTKDNQVVLVKQYRHGLGEICIETPGGCVDENEPLEQAIIREMKEETGFEFKSIEYLGKISPNPSTNNNLMHMYLMKEGEKIGEQSLDETEDVEVLLYTIDEVKNLLRENKIMQSLHATCIFYALNRIGEMTY</sequence>
<dbReference type="InterPro" id="IPR015797">
    <property type="entry name" value="NUDIX_hydrolase-like_dom_sf"/>
</dbReference>
<protein>
    <recommendedName>
        <fullName evidence="4">GDP-mannose pyrophosphatase</fullName>
    </recommendedName>
    <alternativeName>
        <fullName evidence="6">GDP-mannose hydrolase</fullName>
    </alternativeName>
    <alternativeName>
        <fullName evidence="7">GDPMK</fullName>
    </alternativeName>
</protein>
<evidence type="ECO:0000256" key="6">
    <source>
        <dbReference type="ARBA" id="ARBA00032162"/>
    </source>
</evidence>
<reference evidence="9" key="1">
    <citation type="submission" date="2022-09" db="EMBL/GenBank/DDBJ databases">
        <authorList>
            <person name="Yuan C."/>
            <person name="Ke Z."/>
        </authorList>
    </citation>
    <scope>NUCLEOTIDE SEQUENCE</scope>
    <source>
        <strain evidence="9">LB-8</strain>
    </source>
</reference>
<reference evidence="9" key="2">
    <citation type="submission" date="2023-04" db="EMBL/GenBank/DDBJ databases">
        <title>Paracnuella aquatica gen. nov., sp. nov., a member of the family Chitinophagaceae isolated from a hot spring.</title>
        <authorList>
            <person name="Wang C."/>
        </authorList>
    </citation>
    <scope>NUCLEOTIDE SEQUENCE</scope>
    <source>
        <strain evidence="9">LB-8</strain>
    </source>
</reference>
<comment type="catalytic activity">
    <reaction evidence="1">
        <text>GDP-alpha-D-mannose + H2O = alpha-D-mannose 1-phosphate + GMP + 2 H(+)</text>
        <dbReference type="Rhea" id="RHEA:27978"/>
        <dbReference type="ChEBI" id="CHEBI:15377"/>
        <dbReference type="ChEBI" id="CHEBI:15378"/>
        <dbReference type="ChEBI" id="CHEBI:57527"/>
        <dbReference type="ChEBI" id="CHEBI:58115"/>
        <dbReference type="ChEBI" id="CHEBI:58409"/>
    </reaction>
</comment>
<dbReference type="Pfam" id="PF00293">
    <property type="entry name" value="NUDIX"/>
    <property type="match status" value="1"/>
</dbReference>
<comment type="cofactor">
    <cofactor evidence="2">
        <name>Mg(2+)</name>
        <dbReference type="ChEBI" id="CHEBI:18420"/>
    </cofactor>
</comment>
<dbReference type="InterPro" id="IPR020084">
    <property type="entry name" value="NUDIX_hydrolase_CS"/>
</dbReference>
<proteinExistence type="inferred from homology"/>
<keyword evidence="5 9" id="KW-0378">Hydrolase</keyword>
<evidence type="ECO:0000256" key="7">
    <source>
        <dbReference type="ARBA" id="ARBA00032272"/>
    </source>
</evidence>
<dbReference type="GO" id="GO:0005829">
    <property type="term" value="C:cytosol"/>
    <property type="evidence" value="ECO:0007669"/>
    <property type="project" value="TreeGrafter"/>
</dbReference>
<evidence type="ECO:0000256" key="2">
    <source>
        <dbReference type="ARBA" id="ARBA00001946"/>
    </source>
</evidence>
<dbReference type="PROSITE" id="PS00893">
    <property type="entry name" value="NUDIX_BOX"/>
    <property type="match status" value="1"/>
</dbReference>
<feature type="domain" description="Nudix hydrolase" evidence="8">
    <location>
        <begin position="35"/>
        <end position="168"/>
    </location>
</feature>
<comment type="similarity">
    <text evidence="3">Belongs to the Nudix hydrolase family. NudK subfamily.</text>
</comment>
<accession>A0A9X2Y234</accession>
<evidence type="ECO:0000256" key="3">
    <source>
        <dbReference type="ARBA" id="ARBA00007275"/>
    </source>
</evidence>